<dbReference type="GeneID" id="127565937"/>
<feature type="compositionally biased region" description="Low complexity" evidence="1">
    <location>
        <begin position="277"/>
        <end position="297"/>
    </location>
</feature>
<feature type="region of interest" description="Disordered" evidence="1">
    <location>
        <begin position="227"/>
        <end position="330"/>
    </location>
</feature>
<feature type="chain" id="PRO_5039512864" evidence="2">
    <location>
        <begin position="20"/>
        <end position="419"/>
    </location>
</feature>
<sequence length="419" mass="45884">MNLWLFFGLVLLYTKTTICKESIDENPTSLLNNNLLSREDWIKLAKYYVSNHKPYNVKKYVPYKPSNKSITTRKPTLPVISITTELPDITTSPLESSTGSNLDVDDTTKSYQAAETTTEVAIDSTTELITSTTEITNEDSTTDSTTSSTTTEFITSTTELPSSMLLPILGIETTTSTSWNDAAEETTKQDNFSYTTTGIVNIDSTTETNELSSTTIDSVTSIDVTTEAEISTSQGTPESTSENMESTTQKFLKFNETTDSKESTTQLPISTTELPGTTSSSENDATTTEATTPENTTQGLETTTQNEDFSSESPELETTTETKESTTQFPTTTNKISLIEPVTEVNSNETSTTPNIIENTTAANSIIEISTTEKVSSLPQSLNFNDDIIQNKLVNITYSTDGVCDVTCLPKRSNQHKRE</sequence>
<dbReference type="OrthoDB" id="7873280at2759"/>
<keyword evidence="3" id="KW-1185">Reference proteome</keyword>
<proteinExistence type="predicted"/>
<dbReference type="AlphaFoldDB" id="A0A9C6SW05"/>
<evidence type="ECO:0000313" key="4">
    <source>
        <dbReference type="RefSeq" id="XP_051862850.1"/>
    </source>
</evidence>
<feature type="compositionally biased region" description="Polar residues" evidence="1">
    <location>
        <begin position="298"/>
        <end position="308"/>
    </location>
</feature>
<evidence type="ECO:0000256" key="1">
    <source>
        <dbReference type="SAM" id="MobiDB-lite"/>
    </source>
</evidence>
<name>A0A9C6SW05_DROAB</name>
<evidence type="ECO:0000313" key="3">
    <source>
        <dbReference type="Proteomes" id="UP000515160"/>
    </source>
</evidence>
<gene>
    <name evidence="4" type="primary">LOC127565937</name>
</gene>
<feature type="compositionally biased region" description="Polar residues" evidence="1">
    <location>
        <begin position="228"/>
        <end position="250"/>
    </location>
</feature>
<accession>A0A9C6SW05</accession>
<feature type="signal peptide" evidence="2">
    <location>
        <begin position="1"/>
        <end position="19"/>
    </location>
</feature>
<feature type="compositionally biased region" description="Polar residues" evidence="1">
    <location>
        <begin position="263"/>
        <end position="276"/>
    </location>
</feature>
<dbReference type="Proteomes" id="UP000515160">
    <property type="component" value="Chromosome 2R"/>
</dbReference>
<protein>
    <submittedName>
        <fullName evidence="4">Uncharacterized protein LOC127565937</fullName>
    </submittedName>
</protein>
<reference evidence="4" key="1">
    <citation type="submission" date="2025-08" db="UniProtKB">
        <authorList>
            <consortium name="RefSeq"/>
        </authorList>
    </citation>
    <scope>IDENTIFICATION</scope>
    <source>
        <strain evidence="4">15112-1751.03</strain>
        <tissue evidence="4">Whole Adult</tissue>
    </source>
</reference>
<feature type="compositionally biased region" description="Low complexity" evidence="1">
    <location>
        <begin position="311"/>
        <end position="330"/>
    </location>
</feature>
<organism evidence="3 4">
    <name type="scientific">Drosophila albomicans</name>
    <name type="common">Fruit fly</name>
    <dbReference type="NCBI Taxonomy" id="7291"/>
    <lineage>
        <taxon>Eukaryota</taxon>
        <taxon>Metazoa</taxon>
        <taxon>Ecdysozoa</taxon>
        <taxon>Arthropoda</taxon>
        <taxon>Hexapoda</taxon>
        <taxon>Insecta</taxon>
        <taxon>Pterygota</taxon>
        <taxon>Neoptera</taxon>
        <taxon>Endopterygota</taxon>
        <taxon>Diptera</taxon>
        <taxon>Brachycera</taxon>
        <taxon>Muscomorpha</taxon>
        <taxon>Ephydroidea</taxon>
        <taxon>Drosophilidae</taxon>
        <taxon>Drosophila</taxon>
    </lineage>
</organism>
<evidence type="ECO:0000256" key="2">
    <source>
        <dbReference type="SAM" id="SignalP"/>
    </source>
</evidence>
<keyword evidence="2" id="KW-0732">Signal</keyword>
<dbReference type="RefSeq" id="XP_051862850.1">
    <property type="nucleotide sequence ID" value="XM_052006890.1"/>
</dbReference>